<comment type="caution">
    <text evidence="2">Lacks conserved residue(s) required for the propagation of feature annotation.</text>
</comment>
<keyword evidence="6" id="KW-1185">Reference proteome</keyword>
<proteinExistence type="inferred from homology"/>
<dbReference type="PROSITE" id="PS50935">
    <property type="entry name" value="SSB"/>
    <property type="match status" value="1"/>
</dbReference>
<dbReference type="AlphaFoldDB" id="A0A373A276"/>
<evidence type="ECO:0000256" key="4">
    <source>
        <dbReference type="SAM" id="MobiDB-lite"/>
    </source>
</evidence>
<feature type="region of interest" description="Disordered" evidence="4">
    <location>
        <begin position="201"/>
        <end position="230"/>
    </location>
</feature>
<comment type="caution">
    <text evidence="5">The sequence shown here is derived from an EMBL/GenBank/DDBJ whole genome shotgun (WGS) entry which is preliminary data.</text>
</comment>
<dbReference type="PANTHER" id="PTHR10302">
    <property type="entry name" value="SINGLE-STRANDED DNA-BINDING PROTEIN"/>
    <property type="match status" value="1"/>
</dbReference>
<reference evidence="5 6" key="1">
    <citation type="submission" date="2018-08" db="EMBL/GenBank/DDBJ databases">
        <title>Diversity &amp; Physiological Properties of Lignin-Decomposing Actinobacteria from Soil.</title>
        <authorList>
            <person name="Roh S.G."/>
            <person name="Kim S.B."/>
        </authorList>
    </citation>
    <scope>NUCLEOTIDE SEQUENCE [LARGE SCALE GENOMIC DNA]</scope>
    <source>
        <strain evidence="5 6">MMS17-GH009</strain>
    </source>
</reference>
<dbReference type="SUPFAM" id="SSF50249">
    <property type="entry name" value="Nucleic acid-binding proteins"/>
    <property type="match status" value="1"/>
</dbReference>
<dbReference type="GO" id="GO:0009295">
    <property type="term" value="C:nucleoid"/>
    <property type="evidence" value="ECO:0007669"/>
    <property type="project" value="TreeGrafter"/>
</dbReference>
<dbReference type="Pfam" id="PF00436">
    <property type="entry name" value="SSB"/>
    <property type="match status" value="1"/>
</dbReference>
<sequence>MARISPEVHAQGAPVDSVRCIGENGGCAVSETHVTVIGNVATEVSYGETSGGVPMANFRLGCTERRYDRQRECWVDGETQWVAVTAWRALAVNLIGSLSKGDPVLVSGRLRVREWTEGEVKRSRAEIDARSVGHDLTRGTTAFRWAAGVRGQPPGGAGPVGAEGGGEAVPGWIVSAVEARRGSGAPPAPAPAAVAAPVVRALPPGGRPAAGESGEVSGAERGGGAEDALT</sequence>
<dbReference type="PANTHER" id="PTHR10302:SF27">
    <property type="entry name" value="SINGLE-STRANDED DNA-BINDING PROTEIN"/>
    <property type="match status" value="1"/>
</dbReference>
<evidence type="ECO:0000256" key="1">
    <source>
        <dbReference type="ARBA" id="ARBA00023125"/>
    </source>
</evidence>
<dbReference type="HAMAP" id="MF_00984">
    <property type="entry name" value="SSB"/>
    <property type="match status" value="1"/>
</dbReference>
<evidence type="ECO:0000256" key="3">
    <source>
        <dbReference type="RuleBase" id="RU000524"/>
    </source>
</evidence>
<dbReference type="Proteomes" id="UP000263377">
    <property type="component" value="Unassembled WGS sequence"/>
</dbReference>
<evidence type="ECO:0000313" key="5">
    <source>
        <dbReference type="EMBL" id="RGD61677.1"/>
    </source>
</evidence>
<accession>A0A373A276</accession>
<dbReference type="GO" id="GO:0003697">
    <property type="term" value="F:single-stranded DNA binding"/>
    <property type="evidence" value="ECO:0007669"/>
    <property type="project" value="UniProtKB-UniRule"/>
</dbReference>
<dbReference type="EMBL" id="QVIG01000001">
    <property type="protein sequence ID" value="RGD61677.1"/>
    <property type="molecule type" value="Genomic_DNA"/>
</dbReference>
<dbReference type="InterPro" id="IPR000424">
    <property type="entry name" value="Primosome_PriB/ssb"/>
</dbReference>
<name>A0A373A276_9ACTN</name>
<dbReference type="NCBIfam" id="TIGR00621">
    <property type="entry name" value="ssb"/>
    <property type="match status" value="1"/>
</dbReference>
<dbReference type="InterPro" id="IPR012340">
    <property type="entry name" value="NA-bd_OB-fold"/>
</dbReference>
<protein>
    <recommendedName>
        <fullName evidence="2 3">Single-stranded DNA-binding protein</fullName>
        <shortName evidence="2">SSB</shortName>
    </recommendedName>
</protein>
<evidence type="ECO:0000256" key="2">
    <source>
        <dbReference type="HAMAP-Rule" id="MF_00984"/>
    </source>
</evidence>
<comment type="subunit">
    <text evidence="2">Homotetramer.</text>
</comment>
<dbReference type="Gene3D" id="2.40.50.140">
    <property type="entry name" value="Nucleic acid-binding proteins"/>
    <property type="match status" value="1"/>
</dbReference>
<dbReference type="GO" id="GO:0006260">
    <property type="term" value="P:DNA replication"/>
    <property type="evidence" value="ECO:0007669"/>
    <property type="project" value="InterPro"/>
</dbReference>
<organism evidence="5 6">
    <name type="scientific">Kitasatospora xanthocidica</name>
    <dbReference type="NCBI Taxonomy" id="83382"/>
    <lineage>
        <taxon>Bacteria</taxon>
        <taxon>Bacillati</taxon>
        <taxon>Actinomycetota</taxon>
        <taxon>Actinomycetes</taxon>
        <taxon>Kitasatosporales</taxon>
        <taxon>Streptomycetaceae</taxon>
        <taxon>Kitasatospora</taxon>
    </lineage>
</organism>
<dbReference type="InterPro" id="IPR011344">
    <property type="entry name" value="ssDNA-bd"/>
</dbReference>
<dbReference type="CDD" id="cd04496">
    <property type="entry name" value="SSB_OBF"/>
    <property type="match status" value="1"/>
</dbReference>
<keyword evidence="1 2" id="KW-0238">DNA-binding</keyword>
<evidence type="ECO:0000313" key="6">
    <source>
        <dbReference type="Proteomes" id="UP000263377"/>
    </source>
</evidence>
<gene>
    <name evidence="5" type="ORF">DR950_31530</name>
</gene>